<dbReference type="Proteomes" id="UP001331761">
    <property type="component" value="Unassembled WGS sequence"/>
</dbReference>
<evidence type="ECO:0000256" key="3">
    <source>
        <dbReference type="ARBA" id="ARBA00022676"/>
    </source>
</evidence>
<dbReference type="InterPro" id="IPR050271">
    <property type="entry name" value="UDP-glycosyltransferase"/>
</dbReference>
<keyword evidence="7" id="KW-1185">Reference proteome</keyword>
<reference evidence="6 7" key="1">
    <citation type="submission" date="2019-10" db="EMBL/GenBank/DDBJ databases">
        <title>Assembly and Annotation for the nematode Trichostrongylus colubriformis.</title>
        <authorList>
            <person name="Martin J."/>
        </authorList>
    </citation>
    <scope>NUCLEOTIDE SEQUENCE [LARGE SCALE GENOMIC DNA]</scope>
    <source>
        <strain evidence="6">G859</strain>
        <tissue evidence="6">Whole worm</tissue>
    </source>
</reference>
<comment type="caution">
    <text evidence="6">The sequence shown here is derived from an EMBL/GenBank/DDBJ whole genome shotgun (WGS) entry which is preliminary data.</text>
</comment>
<evidence type="ECO:0000256" key="1">
    <source>
        <dbReference type="ARBA" id="ARBA00009995"/>
    </source>
</evidence>
<name>A0AAN8FD23_TRICO</name>
<gene>
    <name evidence="6" type="ORF">GCK32_018905</name>
</gene>
<dbReference type="SUPFAM" id="SSF53756">
    <property type="entry name" value="UDP-Glycosyltransferase/glycogen phosphorylase"/>
    <property type="match status" value="1"/>
</dbReference>
<keyword evidence="4" id="KW-0808">Transferase</keyword>
<accession>A0AAN8FD23</accession>
<proteinExistence type="inferred from homology"/>
<dbReference type="EMBL" id="WIXE01017373">
    <property type="protein sequence ID" value="KAK5971802.1"/>
    <property type="molecule type" value="Genomic_DNA"/>
</dbReference>
<comment type="similarity">
    <text evidence="1">Belongs to the UDP-glycosyltransferase family.</text>
</comment>
<keyword evidence="3" id="KW-0328">Glycosyltransferase</keyword>
<feature type="signal peptide" evidence="5">
    <location>
        <begin position="1"/>
        <end position="21"/>
    </location>
</feature>
<dbReference type="EC" id="2.4.1.17" evidence="2"/>
<sequence>MKSLLTKFLTLIFLLSRCSNGYKMVIFVPDLTNSQVIFTGRVAETLAKAGHDVTMVLITGFTDRDSSDVEIMKEVSRVTENKEFLDWLVNQKFDLAFPYMADSCPIGLVHYAKIPSWIWLSSAGLIDYAAYYIGAPIVPSYIPSELIRTRFSVEFFEVFNGSINCDAVASTSFRVKCADV</sequence>
<keyword evidence="5" id="KW-0732">Signal</keyword>
<organism evidence="6 7">
    <name type="scientific">Trichostrongylus colubriformis</name>
    <name type="common">Black scour worm</name>
    <dbReference type="NCBI Taxonomy" id="6319"/>
    <lineage>
        <taxon>Eukaryota</taxon>
        <taxon>Metazoa</taxon>
        <taxon>Ecdysozoa</taxon>
        <taxon>Nematoda</taxon>
        <taxon>Chromadorea</taxon>
        <taxon>Rhabditida</taxon>
        <taxon>Rhabditina</taxon>
        <taxon>Rhabditomorpha</taxon>
        <taxon>Strongyloidea</taxon>
        <taxon>Trichostrongylidae</taxon>
        <taxon>Trichostrongylus</taxon>
    </lineage>
</organism>
<protein>
    <recommendedName>
        <fullName evidence="2">glucuronosyltransferase</fullName>
        <ecNumber evidence="2">2.4.1.17</ecNumber>
    </recommendedName>
</protein>
<dbReference type="AlphaFoldDB" id="A0AAN8FD23"/>
<evidence type="ECO:0000256" key="5">
    <source>
        <dbReference type="SAM" id="SignalP"/>
    </source>
</evidence>
<evidence type="ECO:0000256" key="2">
    <source>
        <dbReference type="ARBA" id="ARBA00012544"/>
    </source>
</evidence>
<feature type="chain" id="PRO_5042987741" description="glucuronosyltransferase" evidence="5">
    <location>
        <begin position="22"/>
        <end position="180"/>
    </location>
</feature>
<evidence type="ECO:0000256" key="4">
    <source>
        <dbReference type="ARBA" id="ARBA00022679"/>
    </source>
</evidence>
<dbReference type="PANTHER" id="PTHR48043:SF145">
    <property type="entry name" value="FI06409P-RELATED"/>
    <property type="match status" value="1"/>
</dbReference>
<evidence type="ECO:0000313" key="7">
    <source>
        <dbReference type="Proteomes" id="UP001331761"/>
    </source>
</evidence>
<evidence type="ECO:0000313" key="6">
    <source>
        <dbReference type="EMBL" id="KAK5971802.1"/>
    </source>
</evidence>
<dbReference type="GO" id="GO:0015020">
    <property type="term" value="F:glucuronosyltransferase activity"/>
    <property type="evidence" value="ECO:0007669"/>
    <property type="project" value="UniProtKB-EC"/>
</dbReference>
<dbReference type="PANTHER" id="PTHR48043">
    <property type="entry name" value="EG:EG0003.4 PROTEIN-RELATED"/>
    <property type="match status" value="1"/>
</dbReference>